<organism evidence="1 2">
    <name type="scientific">Coniosporium uncinatum</name>
    <dbReference type="NCBI Taxonomy" id="93489"/>
    <lineage>
        <taxon>Eukaryota</taxon>
        <taxon>Fungi</taxon>
        <taxon>Dikarya</taxon>
        <taxon>Ascomycota</taxon>
        <taxon>Pezizomycotina</taxon>
        <taxon>Dothideomycetes</taxon>
        <taxon>Dothideomycetes incertae sedis</taxon>
        <taxon>Coniosporium</taxon>
    </lineage>
</organism>
<evidence type="ECO:0000313" key="2">
    <source>
        <dbReference type="Proteomes" id="UP001186974"/>
    </source>
</evidence>
<sequence length="128" mass="14298">GLIVIGNPELLKEDESWAPFLKFCWRNGLWNGEISKESGDDLFADDEGTEPISALETALLKKEAMGGDEGEAEYARIVMNGNGVDDEMWLNGMVGGMSLEDEYDDENHEDDESGSEQENNEYENEVEQ</sequence>
<dbReference type="EMBL" id="JAWDJW010004105">
    <property type="protein sequence ID" value="KAK3076323.1"/>
    <property type="molecule type" value="Genomic_DNA"/>
</dbReference>
<proteinExistence type="predicted"/>
<reference evidence="1" key="1">
    <citation type="submission" date="2024-09" db="EMBL/GenBank/DDBJ databases">
        <title>Black Yeasts Isolated from many extreme environments.</title>
        <authorList>
            <person name="Coleine C."/>
            <person name="Stajich J.E."/>
            <person name="Selbmann L."/>
        </authorList>
    </citation>
    <scope>NUCLEOTIDE SEQUENCE</scope>
    <source>
        <strain evidence="1">CCFEE 5737</strain>
    </source>
</reference>
<gene>
    <name evidence="1" type="ORF">LTS18_013326</name>
</gene>
<protein>
    <submittedName>
        <fullName evidence="1">Uncharacterized protein</fullName>
    </submittedName>
</protein>
<dbReference type="Proteomes" id="UP001186974">
    <property type="component" value="Unassembled WGS sequence"/>
</dbReference>
<comment type="caution">
    <text evidence="1">The sequence shown here is derived from an EMBL/GenBank/DDBJ whole genome shotgun (WGS) entry which is preliminary data.</text>
</comment>
<feature type="non-terminal residue" evidence="1">
    <location>
        <position position="1"/>
    </location>
</feature>
<keyword evidence="2" id="KW-1185">Reference proteome</keyword>
<accession>A0ACC3DI89</accession>
<evidence type="ECO:0000313" key="1">
    <source>
        <dbReference type="EMBL" id="KAK3076323.1"/>
    </source>
</evidence>
<name>A0ACC3DI89_9PEZI</name>